<organism evidence="2 3">
    <name type="scientific">Actinomadura fulvescens</name>
    <dbReference type="NCBI Taxonomy" id="46160"/>
    <lineage>
        <taxon>Bacteria</taxon>
        <taxon>Bacillati</taxon>
        <taxon>Actinomycetota</taxon>
        <taxon>Actinomycetes</taxon>
        <taxon>Streptosporangiales</taxon>
        <taxon>Thermomonosporaceae</taxon>
        <taxon>Actinomadura</taxon>
    </lineage>
</organism>
<dbReference type="InterPro" id="IPR047650">
    <property type="entry name" value="Transpos_IS110"/>
</dbReference>
<comment type="caution">
    <text evidence="2">The sequence shown here is derived from an EMBL/GenBank/DDBJ whole genome shotgun (WGS) entry which is preliminary data.</text>
</comment>
<keyword evidence="3" id="KW-1185">Reference proteome</keyword>
<protein>
    <recommendedName>
        <fullName evidence="1">Transposase IS116/IS110/IS902 C-terminal domain-containing protein</fullName>
    </recommendedName>
</protein>
<dbReference type="Pfam" id="PF02371">
    <property type="entry name" value="Transposase_20"/>
    <property type="match status" value="1"/>
</dbReference>
<dbReference type="InterPro" id="IPR003346">
    <property type="entry name" value="Transposase_20"/>
</dbReference>
<dbReference type="PANTHER" id="PTHR33055">
    <property type="entry name" value="TRANSPOSASE FOR INSERTION SEQUENCE ELEMENT IS1111A"/>
    <property type="match status" value="1"/>
</dbReference>
<feature type="domain" description="Transposase IS116/IS110/IS902 C-terminal" evidence="1">
    <location>
        <begin position="34"/>
        <end position="94"/>
    </location>
</feature>
<name>A0ABN3QIC7_9ACTN</name>
<dbReference type="Proteomes" id="UP001501509">
    <property type="component" value="Unassembled WGS sequence"/>
</dbReference>
<evidence type="ECO:0000313" key="3">
    <source>
        <dbReference type="Proteomes" id="UP001501509"/>
    </source>
</evidence>
<gene>
    <name evidence="2" type="ORF">GCM10010411_75440</name>
</gene>
<dbReference type="PANTHER" id="PTHR33055:SF16">
    <property type="entry name" value="TRANSPOSASE FOR INSERTION SEQUENCE ELEMENT IS1547"/>
    <property type="match status" value="1"/>
</dbReference>
<proteinExistence type="predicted"/>
<accession>A0ABN3QIC7</accession>
<sequence length="199" mass="22000">MSCPYSEAMITWAAITLMTRRLTRKKPARTTAPLRLRSEASFAHRAGAAPLPTGSGLTSGRHRLNRGGNRQANHALWTIVLVRIRMDARTKEHVARRTAEGKTKKEIVRCLIGRVLIARSTASWSPNPAANPDLRRHRSVRHLQWLAASYSPMPVRALSRQAFPARQYRITVCRLRMRGDRAGGDALVAGGAGGDHARA</sequence>
<evidence type="ECO:0000259" key="1">
    <source>
        <dbReference type="Pfam" id="PF02371"/>
    </source>
</evidence>
<dbReference type="EMBL" id="BAAATD010000013">
    <property type="protein sequence ID" value="GAA2627259.1"/>
    <property type="molecule type" value="Genomic_DNA"/>
</dbReference>
<reference evidence="2 3" key="1">
    <citation type="journal article" date="2019" name="Int. J. Syst. Evol. Microbiol.">
        <title>The Global Catalogue of Microorganisms (GCM) 10K type strain sequencing project: providing services to taxonomists for standard genome sequencing and annotation.</title>
        <authorList>
            <consortium name="The Broad Institute Genomics Platform"/>
            <consortium name="The Broad Institute Genome Sequencing Center for Infectious Disease"/>
            <person name="Wu L."/>
            <person name="Ma J."/>
        </authorList>
    </citation>
    <scope>NUCLEOTIDE SEQUENCE [LARGE SCALE GENOMIC DNA]</scope>
    <source>
        <strain evidence="2 3">JCM 6833</strain>
    </source>
</reference>
<evidence type="ECO:0000313" key="2">
    <source>
        <dbReference type="EMBL" id="GAA2627259.1"/>
    </source>
</evidence>